<evidence type="ECO:0000256" key="2">
    <source>
        <dbReference type="ARBA" id="ARBA00007530"/>
    </source>
</evidence>
<evidence type="ECO:0000256" key="6">
    <source>
        <dbReference type="SAM" id="MobiDB-lite"/>
    </source>
</evidence>
<name>A0A3P3Y0W9_PLABS</name>
<dbReference type="Pfam" id="PF03847">
    <property type="entry name" value="TFIID_20kDa"/>
    <property type="match status" value="1"/>
</dbReference>
<dbReference type="SUPFAM" id="SSF47113">
    <property type="entry name" value="Histone-fold"/>
    <property type="match status" value="1"/>
</dbReference>
<dbReference type="GO" id="GO:0051123">
    <property type="term" value="P:RNA polymerase II preinitiation complex assembly"/>
    <property type="evidence" value="ECO:0007669"/>
    <property type="project" value="TreeGrafter"/>
</dbReference>
<feature type="region of interest" description="Disordered" evidence="6">
    <location>
        <begin position="16"/>
        <end position="39"/>
    </location>
</feature>
<proteinExistence type="inferred from homology"/>
<dbReference type="PANTHER" id="PTHR12264:SF21">
    <property type="entry name" value="TRANSCRIPTION INITIATION FACTOR TFIID SUBUNIT 12"/>
    <property type="match status" value="1"/>
</dbReference>
<dbReference type="Proteomes" id="UP000290189">
    <property type="component" value="Unassembled WGS sequence"/>
</dbReference>
<evidence type="ECO:0000256" key="5">
    <source>
        <dbReference type="ARBA" id="ARBA00023242"/>
    </source>
</evidence>
<dbReference type="CDD" id="cd07981">
    <property type="entry name" value="HFD_TAF12"/>
    <property type="match status" value="1"/>
</dbReference>
<geneLocation type="mitochondrion" evidence="8"/>
<keyword evidence="3" id="KW-0805">Transcription regulation</keyword>
<organism evidence="8 9">
    <name type="scientific">Plasmodiophora brassicae</name>
    <name type="common">Clubroot disease agent</name>
    <dbReference type="NCBI Taxonomy" id="37360"/>
    <lineage>
        <taxon>Eukaryota</taxon>
        <taxon>Sar</taxon>
        <taxon>Rhizaria</taxon>
        <taxon>Endomyxa</taxon>
        <taxon>Phytomyxea</taxon>
        <taxon>Plasmodiophorida</taxon>
        <taxon>Plasmodiophoridae</taxon>
        <taxon>Plasmodiophora</taxon>
    </lineage>
</organism>
<dbReference type="Gene3D" id="1.10.20.10">
    <property type="entry name" value="Histone, subunit A"/>
    <property type="match status" value="1"/>
</dbReference>
<keyword evidence="4" id="KW-0804">Transcription</keyword>
<dbReference type="InterPro" id="IPR037794">
    <property type="entry name" value="TAF12"/>
</dbReference>
<feature type="domain" description="Transcription initiation factor TFIID subunit 12" evidence="7">
    <location>
        <begin position="97"/>
        <end position="162"/>
    </location>
</feature>
<evidence type="ECO:0000313" key="9">
    <source>
        <dbReference type="Proteomes" id="UP000290189"/>
    </source>
</evidence>
<keyword evidence="8" id="KW-0496">Mitochondrion</keyword>
<dbReference type="AlphaFoldDB" id="A0A3P3Y0W9"/>
<evidence type="ECO:0000256" key="4">
    <source>
        <dbReference type="ARBA" id="ARBA00023163"/>
    </source>
</evidence>
<dbReference type="EMBL" id="OVEO01000002">
    <property type="protein sequence ID" value="SPQ93841.1"/>
    <property type="molecule type" value="Genomic_DNA"/>
</dbReference>
<dbReference type="InterPro" id="IPR003228">
    <property type="entry name" value="TFIID_TAF12_dom"/>
</dbReference>
<dbReference type="PANTHER" id="PTHR12264">
    <property type="entry name" value="TRANSCRIPTION INITIATION FACTOR TFIID SUBUNIT 12"/>
    <property type="match status" value="1"/>
</dbReference>
<dbReference type="InterPro" id="IPR009072">
    <property type="entry name" value="Histone-fold"/>
</dbReference>
<feature type="compositionally biased region" description="Polar residues" evidence="6">
    <location>
        <begin position="75"/>
        <end position="87"/>
    </location>
</feature>
<feature type="compositionally biased region" description="Basic residues" evidence="6">
    <location>
        <begin position="200"/>
        <end position="209"/>
    </location>
</feature>
<dbReference type="GO" id="GO:0046982">
    <property type="term" value="F:protein heterodimerization activity"/>
    <property type="evidence" value="ECO:0007669"/>
    <property type="project" value="InterPro"/>
</dbReference>
<keyword evidence="5" id="KW-0539">Nucleus</keyword>
<evidence type="ECO:0000256" key="3">
    <source>
        <dbReference type="ARBA" id="ARBA00023015"/>
    </source>
</evidence>
<reference evidence="8 9" key="1">
    <citation type="submission" date="2018-03" db="EMBL/GenBank/DDBJ databases">
        <authorList>
            <person name="Fogelqvist J."/>
        </authorList>
    </citation>
    <scope>NUCLEOTIDE SEQUENCE [LARGE SCALE GENOMIC DNA]</scope>
</reference>
<accession>A0A3P3Y0W9</accession>
<feature type="region of interest" description="Disordered" evidence="6">
    <location>
        <begin position="66"/>
        <end position="88"/>
    </location>
</feature>
<evidence type="ECO:0000259" key="7">
    <source>
        <dbReference type="Pfam" id="PF03847"/>
    </source>
</evidence>
<evidence type="ECO:0000256" key="1">
    <source>
        <dbReference type="ARBA" id="ARBA00004123"/>
    </source>
</evidence>
<dbReference type="GO" id="GO:0003677">
    <property type="term" value="F:DNA binding"/>
    <property type="evidence" value="ECO:0007669"/>
    <property type="project" value="TreeGrafter"/>
</dbReference>
<sequence>MAYPVWGRWKGGSQPFTSAIGDMRADRRSTNQKTSHSRSVFADLRSQPITMAAPVPMSVEAMQQLQQETAQRRQSLQQATTPASVESTPRYDVLSVDKLRELVRNVDPNERLDPEVENVLLQIADEFVDNVATFSCAIARHRKSSTLDAKDVQLYLDHSWNIRVPGYTSTLTPPMRFDTQQRSRLSQTRLAAVQSAASNPRKRKAPPRP</sequence>
<evidence type="ECO:0000313" key="8">
    <source>
        <dbReference type="EMBL" id="SPQ93841.1"/>
    </source>
</evidence>
<dbReference type="GO" id="GO:0005669">
    <property type="term" value="C:transcription factor TFIID complex"/>
    <property type="evidence" value="ECO:0007669"/>
    <property type="project" value="InterPro"/>
</dbReference>
<dbReference type="FunFam" id="1.10.20.10:FF:000011">
    <property type="entry name" value="Transcription initiation factor TFIID subunit 12"/>
    <property type="match status" value="1"/>
</dbReference>
<feature type="region of interest" description="Disordered" evidence="6">
    <location>
        <begin position="189"/>
        <end position="209"/>
    </location>
</feature>
<protein>
    <recommendedName>
        <fullName evidence="7">Transcription initiation factor TFIID subunit 12 domain-containing protein</fullName>
    </recommendedName>
</protein>
<comment type="similarity">
    <text evidence="2">Belongs to the TAF12 family.</text>
</comment>
<gene>
    <name evidence="8" type="ORF">PLBR_LOCUS1056</name>
</gene>
<comment type="subcellular location">
    <subcellularLocation>
        <location evidence="1">Nucleus</location>
    </subcellularLocation>
</comment>
<dbReference type="GO" id="GO:0000124">
    <property type="term" value="C:SAGA complex"/>
    <property type="evidence" value="ECO:0007669"/>
    <property type="project" value="InterPro"/>
</dbReference>
<dbReference type="GO" id="GO:0017025">
    <property type="term" value="F:TBP-class protein binding"/>
    <property type="evidence" value="ECO:0007669"/>
    <property type="project" value="TreeGrafter"/>
</dbReference>